<reference evidence="2" key="1">
    <citation type="journal article" date="2007" name="PLoS Biol.">
        <title>Rate of evolution in brain-expressed genes in humans and other primates.</title>
        <authorList>
            <person name="Wang H.-Y."/>
            <person name="Chien H.-C."/>
            <person name="Osada N."/>
            <person name="Hashimoto K."/>
            <person name="Sugano S."/>
            <person name="Gojobori T."/>
            <person name="Chou C.-K."/>
            <person name="Tsai S.-F."/>
            <person name="Wu C.-I."/>
            <person name="Shen C.-K.J."/>
        </authorList>
    </citation>
    <scope>NUCLEOTIDE SEQUENCE</scope>
</reference>
<sequence>MHLKMRRQRKLNYRTSCPSFESVWITHICLMVRHCLFLPHYSLVMFLWPNHTKILQNNWIYFLCLLCLFSISLYWC</sequence>
<organism evidence="2">
    <name type="scientific">Macaca fascicularis</name>
    <name type="common">Crab-eating macaque</name>
    <name type="synonym">Cynomolgus monkey</name>
    <dbReference type="NCBI Taxonomy" id="9541"/>
    <lineage>
        <taxon>Eukaryota</taxon>
        <taxon>Metazoa</taxon>
        <taxon>Chordata</taxon>
        <taxon>Craniata</taxon>
        <taxon>Vertebrata</taxon>
        <taxon>Euteleostomi</taxon>
        <taxon>Mammalia</taxon>
        <taxon>Eutheria</taxon>
        <taxon>Euarchontoglires</taxon>
        <taxon>Primates</taxon>
        <taxon>Haplorrhini</taxon>
        <taxon>Catarrhini</taxon>
        <taxon>Cercopithecidae</taxon>
        <taxon>Cercopithecinae</taxon>
        <taxon>Macaca</taxon>
    </lineage>
</organism>
<proteinExistence type="evidence at transcript level"/>
<keyword evidence="1" id="KW-1133">Transmembrane helix</keyword>
<keyword evidence="1" id="KW-0472">Membrane</keyword>
<dbReference type="AlphaFoldDB" id="I7GL30"/>
<feature type="transmembrane region" description="Helical" evidence="1">
    <location>
        <begin position="59"/>
        <end position="75"/>
    </location>
</feature>
<evidence type="ECO:0000256" key="1">
    <source>
        <dbReference type="SAM" id="Phobius"/>
    </source>
</evidence>
<accession>I7GL30</accession>
<dbReference type="EMBL" id="AB172117">
    <property type="protein sequence ID" value="BAE89179.1"/>
    <property type="molecule type" value="mRNA"/>
</dbReference>
<evidence type="ECO:0000313" key="2">
    <source>
        <dbReference type="EMBL" id="BAE89179.1"/>
    </source>
</evidence>
<feature type="transmembrane region" description="Helical" evidence="1">
    <location>
        <begin position="20"/>
        <end position="39"/>
    </location>
</feature>
<name>I7GL30_MACFA</name>
<keyword evidence="1" id="KW-0812">Transmembrane</keyword>
<protein>
    <submittedName>
        <fullName evidence="2">Macaca fascicularis brain cDNA clone: QflA-16760, similar to human chromodomain helicase DNA binding protein 1-like(CHD1L), mRNA, RefSeq: NM_004284.2</fullName>
    </submittedName>
</protein>